<evidence type="ECO:0000313" key="5">
    <source>
        <dbReference type="Proteomes" id="UP000001307"/>
    </source>
</evidence>
<keyword evidence="5" id="KW-1185">Reference proteome</keyword>
<dbReference type="PANTHER" id="PTHR43290:SF2">
    <property type="entry name" value="MEVALONATE KINASE"/>
    <property type="match status" value="1"/>
</dbReference>
<dbReference type="InterPro" id="IPR014721">
    <property type="entry name" value="Ribsml_uS5_D2-typ_fold_subgr"/>
</dbReference>
<evidence type="ECO:0008006" key="6">
    <source>
        <dbReference type="Google" id="ProtNLM"/>
    </source>
</evidence>
<accession>E4WVD2</accession>
<dbReference type="PANTHER" id="PTHR43290">
    <property type="entry name" value="MEVALONATE KINASE"/>
    <property type="match status" value="1"/>
</dbReference>
<dbReference type="InParanoid" id="E4WVD2"/>
<dbReference type="SUPFAM" id="SSF54211">
    <property type="entry name" value="Ribosomal protein S5 domain 2-like"/>
    <property type="match status" value="1"/>
</dbReference>
<dbReference type="GO" id="GO:0004496">
    <property type="term" value="F:mevalonate kinase activity"/>
    <property type="evidence" value="ECO:0007669"/>
    <property type="project" value="InterPro"/>
</dbReference>
<organism evidence="3">
    <name type="scientific">Oikopleura dioica</name>
    <name type="common">Tunicate</name>
    <dbReference type="NCBI Taxonomy" id="34765"/>
    <lineage>
        <taxon>Eukaryota</taxon>
        <taxon>Metazoa</taxon>
        <taxon>Chordata</taxon>
        <taxon>Tunicata</taxon>
        <taxon>Appendicularia</taxon>
        <taxon>Copelata</taxon>
        <taxon>Oikopleuridae</taxon>
        <taxon>Oikopleura</taxon>
    </lineage>
</organism>
<dbReference type="AlphaFoldDB" id="E4WVD2"/>
<evidence type="ECO:0000256" key="2">
    <source>
        <dbReference type="ARBA" id="ARBA00022777"/>
    </source>
</evidence>
<dbReference type="InterPro" id="IPR006205">
    <property type="entry name" value="Mev_gal_kin"/>
</dbReference>
<dbReference type="OrthoDB" id="1652964at2759"/>
<dbReference type="GO" id="GO:0005524">
    <property type="term" value="F:ATP binding"/>
    <property type="evidence" value="ECO:0007669"/>
    <property type="project" value="InterPro"/>
</dbReference>
<dbReference type="EMBL" id="FN654697">
    <property type="protein sequence ID" value="CBY35927.1"/>
    <property type="molecule type" value="Genomic_DNA"/>
</dbReference>
<reference evidence="3" key="1">
    <citation type="journal article" date="2010" name="Science">
        <title>Plasticity of animal genome architecture unmasked by rapid evolution of a pelagic tunicate.</title>
        <authorList>
            <person name="Denoeud F."/>
            <person name="Henriet S."/>
            <person name="Mungpakdee S."/>
            <person name="Aury J.M."/>
            <person name="Da Silva C."/>
            <person name="Brinkmann H."/>
            <person name="Mikhaleva J."/>
            <person name="Olsen L.C."/>
            <person name="Jubin C."/>
            <person name="Canestro C."/>
            <person name="Bouquet J.M."/>
            <person name="Danks G."/>
            <person name="Poulain J."/>
            <person name="Campsteijn C."/>
            <person name="Adamski M."/>
            <person name="Cross I."/>
            <person name="Yadetie F."/>
            <person name="Muffato M."/>
            <person name="Louis A."/>
            <person name="Butcher S."/>
            <person name="Tsagkogeorga G."/>
            <person name="Konrad A."/>
            <person name="Singh S."/>
            <person name="Jensen M.F."/>
            <person name="Cong E.H."/>
            <person name="Eikeseth-Otteraa H."/>
            <person name="Noel B."/>
            <person name="Anthouard V."/>
            <person name="Porcel B.M."/>
            <person name="Kachouri-Lafond R."/>
            <person name="Nishino A."/>
            <person name="Ugolini M."/>
            <person name="Chourrout P."/>
            <person name="Nishida H."/>
            <person name="Aasland R."/>
            <person name="Huzurbazar S."/>
            <person name="Westhof E."/>
            <person name="Delsuc F."/>
            <person name="Lehrach H."/>
            <person name="Reinhardt R."/>
            <person name="Weissenbach J."/>
            <person name="Roy S.W."/>
            <person name="Artiguenave F."/>
            <person name="Postlethwait J.H."/>
            <person name="Manak J.R."/>
            <person name="Thompson E.M."/>
            <person name="Jaillon O."/>
            <person name="Du Pasquier L."/>
            <person name="Boudinot P."/>
            <person name="Liberles D.A."/>
            <person name="Volff J.N."/>
            <person name="Philippe H."/>
            <person name="Lenhard B."/>
            <person name="Roest Crollius H."/>
            <person name="Wincker P."/>
            <person name="Chourrout D."/>
        </authorList>
    </citation>
    <scope>NUCLEOTIDE SEQUENCE [LARGE SCALE GENOMIC DNA]</scope>
</reference>
<dbReference type="EMBL" id="FN653017">
    <property type="protein sequence ID" value="CBY21085.1"/>
    <property type="molecule type" value="Genomic_DNA"/>
</dbReference>
<gene>
    <name evidence="3" type="ORF">GSOID_T00008838001</name>
    <name evidence="4" type="ORF">GSOID_T00028402001</name>
</gene>
<evidence type="ECO:0000313" key="3">
    <source>
        <dbReference type="EMBL" id="CBY21085.1"/>
    </source>
</evidence>
<dbReference type="Proteomes" id="UP000001307">
    <property type="component" value="Unassembled WGS sequence"/>
</dbReference>
<protein>
    <recommendedName>
        <fullName evidence="6">Mevalonate kinase</fullName>
    </recommendedName>
</protein>
<evidence type="ECO:0000313" key="4">
    <source>
        <dbReference type="EMBL" id="CBY35927.1"/>
    </source>
</evidence>
<keyword evidence="1" id="KW-0808">Transferase</keyword>
<proteinExistence type="predicted"/>
<evidence type="ECO:0000256" key="1">
    <source>
        <dbReference type="ARBA" id="ARBA00022679"/>
    </source>
</evidence>
<keyword evidence="2" id="KW-0418">Kinase</keyword>
<dbReference type="GO" id="GO:0005829">
    <property type="term" value="C:cytosol"/>
    <property type="evidence" value="ECO:0007669"/>
    <property type="project" value="TreeGrafter"/>
</dbReference>
<dbReference type="Proteomes" id="UP000011014">
    <property type="component" value="Unassembled WGS sequence"/>
</dbReference>
<dbReference type="InterPro" id="IPR020568">
    <property type="entry name" value="Ribosomal_Su5_D2-typ_SF"/>
</dbReference>
<dbReference type="Gene3D" id="3.30.230.10">
    <property type="match status" value="1"/>
</dbReference>
<name>E4WVD2_OIKDI</name>
<dbReference type="GO" id="GO:0019287">
    <property type="term" value="P:isopentenyl diphosphate biosynthetic process, mevalonate pathway"/>
    <property type="evidence" value="ECO:0007669"/>
    <property type="project" value="TreeGrafter"/>
</dbReference>
<sequence>MPRSRISETSSADRVVVVSAPGKLILSGEHSVVYGHPAIATALQLRLSIRLERCHTNSIALISQLVTQFGKIF</sequence>